<dbReference type="AlphaFoldDB" id="A0A4R2I714"/>
<dbReference type="Proteomes" id="UP000295573">
    <property type="component" value="Unassembled WGS sequence"/>
</dbReference>
<dbReference type="RefSeq" id="WP_132156962.1">
    <property type="nucleotide sequence ID" value="NZ_SLWR01000018.1"/>
</dbReference>
<organism evidence="1 2">
    <name type="scientific">Kribbella antiqua</name>
    <dbReference type="NCBI Taxonomy" id="2512217"/>
    <lineage>
        <taxon>Bacteria</taxon>
        <taxon>Bacillati</taxon>
        <taxon>Actinomycetota</taxon>
        <taxon>Actinomycetes</taxon>
        <taxon>Propionibacteriales</taxon>
        <taxon>Kribbellaceae</taxon>
        <taxon>Kribbella</taxon>
    </lineage>
</organism>
<dbReference type="EMBL" id="SLWR01000018">
    <property type="protein sequence ID" value="TCO40103.1"/>
    <property type="molecule type" value="Genomic_DNA"/>
</dbReference>
<accession>A0A4R2I714</accession>
<reference evidence="1 2" key="1">
    <citation type="journal article" date="2015" name="Stand. Genomic Sci.">
        <title>Genomic Encyclopedia of Bacterial and Archaeal Type Strains, Phase III: the genomes of soil and plant-associated and newly described type strains.</title>
        <authorList>
            <person name="Whitman W.B."/>
            <person name="Woyke T."/>
            <person name="Klenk H.P."/>
            <person name="Zhou Y."/>
            <person name="Lilburn T.G."/>
            <person name="Beck B.J."/>
            <person name="De Vos P."/>
            <person name="Vandamme P."/>
            <person name="Eisen J.A."/>
            <person name="Garrity G."/>
            <person name="Hugenholtz P."/>
            <person name="Kyrpides N.C."/>
        </authorList>
    </citation>
    <scope>NUCLEOTIDE SEQUENCE [LARGE SCALE GENOMIC DNA]</scope>
    <source>
        <strain evidence="1 2">VKM Ac-2541</strain>
    </source>
</reference>
<sequence>MDLETFRKQFQARRWLLIDQVVDVLVEAQEDVYGLISELADQNDKRAATVMVEEMADVLPPFLEGRSRARRLAEQALQKWCEGARGRDEKLAALAQARATIWQLADEAGDEEVSIRAMTRSLDCEERELEYGGAPWSEEIAERYQPTVQERNEQELWRTAGV</sequence>
<name>A0A4R2I714_9ACTN</name>
<evidence type="ECO:0000313" key="1">
    <source>
        <dbReference type="EMBL" id="TCO40103.1"/>
    </source>
</evidence>
<gene>
    <name evidence="1" type="ORF">EV646_11817</name>
</gene>
<proteinExistence type="predicted"/>
<comment type="caution">
    <text evidence="1">The sequence shown here is derived from an EMBL/GenBank/DDBJ whole genome shotgun (WGS) entry which is preliminary data.</text>
</comment>
<evidence type="ECO:0000313" key="2">
    <source>
        <dbReference type="Proteomes" id="UP000295573"/>
    </source>
</evidence>
<keyword evidence="2" id="KW-1185">Reference proteome</keyword>
<protein>
    <submittedName>
        <fullName evidence="1">Uncharacterized protein</fullName>
    </submittedName>
</protein>